<dbReference type="OrthoDB" id="6402at10239"/>
<dbReference type="GeneID" id="40075027"/>
<proteinExistence type="predicted"/>
<accession>A0A1Q2U2N6</accession>
<dbReference type="EMBL" id="AP017972">
    <property type="protein sequence ID" value="BAW98220.1"/>
    <property type="molecule type" value="Genomic_DNA"/>
</dbReference>
<evidence type="ECO:0000313" key="2">
    <source>
        <dbReference type="Proteomes" id="UP000221243"/>
    </source>
</evidence>
<sequence>MTKSVKPNHELWKIFAHIAEGLGDMTFFIRGTDDKGNPGLYHTGVALEDMHVTITPHAYLPMTNIHFDLNLPVDLTDYLASEESGKDSSAAKLKEYLANRGEINYLVYNEMMGTLLDELAGCRQALLAQTQEAREGVTRMVEYLGNLEMSTMDPKVAKKANRYYPLVINRLQNIVTHVPSDEWCEATFGDMLASDITHAEQFVNRNAKRIAKHLEQTGYLVNSWGTDSKVPRDHDLWFSLNIEDHKISLGLDRQPHRSEGSFTIERTPVNEDEWDDATDLGTIALINSEIDEMNLIIGNLLNHNTGYAMLNKEIEQMYFRAIHHPLARHTVRVWEFSDLSDEGRQLIDEEIREIMALVEEARKEHNNDVKLDLSNMYLHSPAEGQRFILAEDYQTVAKRCQTYSGTFFDSLIQHLFDVETDLFGPYTNVQPADMNNDKFISEADLLNPPTVH</sequence>
<dbReference type="Proteomes" id="UP000221243">
    <property type="component" value="Segment"/>
</dbReference>
<organism evidence="1 2">
    <name type="scientific">Vibrio phage pTD1</name>
    <dbReference type="NCBI Taxonomy" id="1938577"/>
    <lineage>
        <taxon>Viruses</taxon>
        <taxon>Duplodnaviria</taxon>
        <taxon>Heunggongvirae</taxon>
        <taxon>Uroviricota</taxon>
        <taxon>Caudoviricetes</taxon>
        <taxon>Chimalliviridae</taxon>
        <taxon>Gorgonvirinae</taxon>
        <taxon>Tidunavirus</taxon>
        <taxon>Tidunavirus pTD1</taxon>
    </lineage>
</organism>
<protein>
    <submittedName>
        <fullName evidence="1">Uncharacterized protein</fullName>
    </submittedName>
</protein>
<reference evidence="1 2" key="1">
    <citation type="submission" date="2017-01" db="EMBL/GenBank/DDBJ databases">
        <title>Complete Genome Sequence of Vibrio Parahaemolyticus Bacteriophage pTD1.</title>
        <authorList>
            <person name="Midorikawa Y."/>
            <person name="Sano M."/>
        </authorList>
    </citation>
    <scope>NUCLEOTIDE SEQUENCE [LARGE SCALE GENOMIC DNA]</scope>
    <source>
        <strain evidence="1">PTD1</strain>
    </source>
</reference>
<dbReference type="RefSeq" id="YP_009599298.1">
    <property type="nucleotide sequence ID" value="NC_041916.1"/>
</dbReference>
<name>A0A1Q2U2N6_9CAUD</name>
<dbReference type="KEGG" id="vg:40075027"/>
<keyword evidence="2" id="KW-1185">Reference proteome</keyword>
<evidence type="ECO:0000313" key="1">
    <source>
        <dbReference type="EMBL" id="BAW98220.1"/>
    </source>
</evidence>